<evidence type="ECO:0000259" key="4">
    <source>
        <dbReference type="Pfam" id="PF08279"/>
    </source>
</evidence>
<organism evidence="5 6">
    <name type="scientific">Enterococcus lacertideformus</name>
    <dbReference type="NCBI Taxonomy" id="2771493"/>
    <lineage>
        <taxon>Bacteria</taxon>
        <taxon>Bacillati</taxon>
        <taxon>Bacillota</taxon>
        <taxon>Bacilli</taxon>
        <taxon>Lactobacillales</taxon>
        <taxon>Enterococcaceae</taxon>
        <taxon>Enterococcus</taxon>
    </lineage>
</organism>
<dbReference type="InterPro" id="IPR007737">
    <property type="entry name" value="Mga_HTH"/>
</dbReference>
<evidence type="ECO:0000256" key="2">
    <source>
        <dbReference type="ARBA" id="ARBA00023163"/>
    </source>
</evidence>
<dbReference type="Pfam" id="PF05043">
    <property type="entry name" value="Mga"/>
    <property type="match status" value="1"/>
</dbReference>
<evidence type="ECO:0000313" key="6">
    <source>
        <dbReference type="Proteomes" id="UP000637757"/>
    </source>
</evidence>
<keyword evidence="2" id="KW-0804">Transcription</keyword>
<comment type="caution">
    <text evidence="5">The sequence shown here is derived from an EMBL/GenBank/DDBJ whole genome shotgun (WGS) entry which is preliminary data.</text>
</comment>
<dbReference type="InterPro" id="IPR050661">
    <property type="entry name" value="BglG_antiterminators"/>
</dbReference>
<protein>
    <submittedName>
        <fullName evidence="5">Helix-turn-helix domain-containing protein</fullName>
    </submittedName>
</protein>
<sequence>MIEKFLSQSEICRLKILSELIKYESVDIQHLARYASCSVQTVQRNIKVLNEDLKQIDDEIIIKKEANKKYSILLDNKNLLDVYHLLIYQYGQRYGTFLLCEIVIIKAQTLYQLCDTMHFGTTHVYRLIKKTNLILEDTQISLVFNEQGYLMFDGKETDIRAFIYNFILEYIPRNRWILSINKEIVVSKVKKWLTNFCQ</sequence>
<evidence type="ECO:0000256" key="1">
    <source>
        <dbReference type="ARBA" id="ARBA00023015"/>
    </source>
</evidence>
<reference evidence="5" key="1">
    <citation type="submission" date="2020-09" db="EMBL/GenBank/DDBJ databases">
        <title>Genomic insights into the novelty and pathogenicity of a unique biofilm-forming Enterococcus sp. bacteria (Enterococcus lacertideformus) identified in reptiles.</title>
        <authorList>
            <person name="Agius J.E."/>
            <person name="Phalen D.N."/>
            <person name="Rose K."/>
            <person name="Eden J.-S."/>
        </authorList>
    </citation>
    <scope>NUCLEOTIDE SEQUENCE</scope>
    <source>
        <strain evidence="5">PHRS 0518</strain>
    </source>
</reference>
<dbReference type="InterPro" id="IPR013196">
    <property type="entry name" value="HTH_11"/>
</dbReference>
<keyword evidence="6" id="KW-1185">Reference proteome</keyword>
<dbReference type="Proteomes" id="UP000637757">
    <property type="component" value="Unassembled WGS sequence"/>
</dbReference>
<dbReference type="AlphaFoldDB" id="A0A931AYE9"/>
<dbReference type="PANTHER" id="PTHR30185">
    <property type="entry name" value="CRYPTIC BETA-GLUCOSIDE BGL OPERON ANTITERMINATOR"/>
    <property type="match status" value="1"/>
</dbReference>
<dbReference type="PANTHER" id="PTHR30185:SF18">
    <property type="entry name" value="TRANSCRIPTIONAL REGULATOR MTLR"/>
    <property type="match status" value="1"/>
</dbReference>
<name>A0A931AYE9_9ENTE</name>
<dbReference type="Pfam" id="PF08279">
    <property type="entry name" value="HTH_11"/>
    <property type="match status" value="1"/>
</dbReference>
<proteinExistence type="predicted"/>
<evidence type="ECO:0000259" key="3">
    <source>
        <dbReference type="Pfam" id="PF05043"/>
    </source>
</evidence>
<dbReference type="EMBL" id="JADAKE010000010">
    <property type="protein sequence ID" value="MBF8807639.1"/>
    <property type="molecule type" value="Genomic_DNA"/>
</dbReference>
<feature type="domain" description="Helix-turn-helix type 11" evidence="4">
    <location>
        <begin position="13"/>
        <end position="60"/>
    </location>
</feature>
<keyword evidence="1" id="KW-0805">Transcription regulation</keyword>
<gene>
    <name evidence="5" type="ORF">IC227_03675</name>
</gene>
<accession>A0A931AYE9</accession>
<evidence type="ECO:0000313" key="5">
    <source>
        <dbReference type="EMBL" id="MBF8807639.1"/>
    </source>
</evidence>
<feature type="domain" description="Mga helix-turn-helix" evidence="3">
    <location>
        <begin position="86"/>
        <end position="166"/>
    </location>
</feature>